<feature type="transmembrane region" description="Helical" evidence="8">
    <location>
        <begin position="144"/>
        <end position="163"/>
    </location>
</feature>
<evidence type="ECO:0000256" key="2">
    <source>
        <dbReference type="ARBA" id="ARBA00022448"/>
    </source>
</evidence>
<evidence type="ECO:0000256" key="7">
    <source>
        <dbReference type="ARBA" id="ARBA00023136"/>
    </source>
</evidence>
<feature type="domain" description="Amino acid permease/ SLC12A" evidence="9">
    <location>
        <begin position="2"/>
        <end position="219"/>
    </location>
</feature>
<keyword evidence="11" id="KW-1185">Reference proteome</keyword>
<feature type="transmembrane region" description="Helical" evidence="8">
    <location>
        <begin position="175"/>
        <end position="200"/>
    </location>
</feature>
<dbReference type="GO" id="GO:0005886">
    <property type="term" value="C:plasma membrane"/>
    <property type="evidence" value="ECO:0007669"/>
    <property type="project" value="UniProtKB-SubCell"/>
</dbReference>
<name>H5UUF0_9MICO</name>
<keyword evidence="7 8" id="KW-0472">Membrane</keyword>
<feature type="transmembrane region" description="Helical" evidence="8">
    <location>
        <begin position="55"/>
        <end position="78"/>
    </location>
</feature>
<gene>
    <name evidence="10" type="ORF">MOPEL_129_00010</name>
</gene>
<evidence type="ECO:0000256" key="4">
    <source>
        <dbReference type="ARBA" id="ARBA00022692"/>
    </source>
</evidence>
<evidence type="ECO:0000313" key="11">
    <source>
        <dbReference type="Proteomes" id="UP000004367"/>
    </source>
</evidence>
<feature type="non-terminal residue" evidence="10">
    <location>
        <position position="1"/>
    </location>
</feature>
<keyword evidence="6 8" id="KW-1133">Transmembrane helix</keyword>
<evidence type="ECO:0000256" key="1">
    <source>
        <dbReference type="ARBA" id="ARBA00004651"/>
    </source>
</evidence>
<dbReference type="Pfam" id="PF00324">
    <property type="entry name" value="AA_permease"/>
    <property type="match status" value="1"/>
</dbReference>
<protein>
    <submittedName>
        <fullName evidence="10">Putative transporter</fullName>
    </submittedName>
</protein>
<dbReference type="Gene3D" id="1.20.1740.10">
    <property type="entry name" value="Amino acid/polyamine transporter I"/>
    <property type="match status" value="1"/>
</dbReference>
<dbReference type="AlphaFoldDB" id="H5UUF0"/>
<dbReference type="RefSeq" id="WP_009483201.1">
    <property type="nucleotide sequence ID" value="NZ_BAFE01000088.1"/>
</dbReference>
<dbReference type="InterPro" id="IPR004841">
    <property type="entry name" value="AA-permease/SLC12A_dom"/>
</dbReference>
<keyword evidence="3" id="KW-1003">Cell membrane</keyword>
<dbReference type="PANTHER" id="PTHR43495:SF2">
    <property type="entry name" value="D-SERINE_D-ALANINE_GLYCINE TRANSPORTER"/>
    <property type="match status" value="1"/>
</dbReference>
<feature type="transmembrane region" description="Helical" evidence="8">
    <location>
        <begin position="250"/>
        <end position="269"/>
    </location>
</feature>
<dbReference type="PANTHER" id="PTHR43495">
    <property type="entry name" value="GABA PERMEASE"/>
    <property type="match status" value="1"/>
</dbReference>
<feature type="transmembrane region" description="Helical" evidence="8">
    <location>
        <begin position="221"/>
        <end position="244"/>
    </location>
</feature>
<feature type="transmembrane region" description="Helical" evidence="8">
    <location>
        <begin position="22"/>
        <end position="43"/>
    </location>
</feature>
<organism evidence="10 11">
    <name type="scientific">Mobilicoccus pelagius NBRC 104925</name>
    <dbReference type="NCBI Taxonomy" id="1089455"/>
    <lineage>
        <taxon>Bacteria</taxon>
        <taxon>Bacillati</taxon>
        <taxon>Actinomycetota</taxon>
        <taxon>Actinomycetes</taxon>
        <taxon>Micrococcales</taxon>
        <taxon>Dermatophilaceae</taxon>
        <taxon>Mobilicoccus</taxon>
    </lineage>
</organism>
<dbReference type="GO" id="GO:0055085">
    <property type="term" value="P:transmembrane transport"/>
    <property type="evidence" value="ECO:0007669"/>
    <property type="project" value="InterPro"/>
</dbReference>
<dbReference type="Proteomes" id="UP000004367">
    <property type="component" value="Unassembled WGS sequence"/>
</dbReference>
<dbReference type="GO" id="GO:0006865">
    <property type="term" value="P:amino acid transport"/>
    <property type="evidence" value="ECO:0007669"/>
    <property type="project" value="UniProtKB-KW"/>
</dbReference>
<evidence type="ECO:0000256" key="5">
    <source>
        <dbReference type="ARBA" id="ARBA00022970"/>
    </source>
</evidence>
<dbReference type="eggNOG" id="COG1113">
    <property type="taxonomic scope" value="Bacteria"/>
</dbReference>
<comment type="subcellular location">
    <subcellularLocation>
        <location evidence="1">Cell membrane</location>
        <topology evidence="1">Multi-pass membrane protein</topology>
    </subcellularLocation>
</comment>
<keyword evidence="2" id="KW-0813">Transport</keyword>
<evidence type="ECO:0000259" key="9">
    <source>
        <dbReference type="Pfam" id="PF00324"/>
    </source>
</evidence>
<keyword evidence="4 8" id="KW-0812">Transmembrane</keyword>
<reference evidence="10 11" key="1">
    <citation type="submission" date="2012-02" db="EMBL/GenBank/DDBJ databases">
        <title>Whole genome shotgun sequence of Mobilicoccus pelagius NBRC 104925.</title>
        <authorList>
            <person name="Yoshida Y."/>
            <person name="Hosoyama A."/>
            <person name="Tsuchikane K."/>
            <person name="Katsumata H."/>
            <person name="Yamazaki S."/>
            <person name="Fujita N."/>
        </authorList>
    </citation>
    <scope>NUCLEOTIDE SEQUENCE [LARGE SCALE GENOMIC DNA]</scope>
    <source>
        <strain evidence="10 11">NBRC 104925</strain>
    </source>
</reference>
<sequence>ADVIAVAGYGNFWVNADTPGQMSMTAILLSVVTFVVLLGLNLLTVKFFGEIEFWFAIIKIVAIVALIVMGVTLVLIGFTSPEGTRASFSHLWARPGGIFPTGMSGFFAGFQIAVFAFVGIELVGTTAAETADPERTLPKAINSIPIRVVLFYVLSLAVIMMVTPWDEVDPAVSPFVNMFALAGIVGAASIMNFVVLTSAASSANSGIFSTSRMLYGLAHRMPGGVVMCWVVLAFFLFVLVLLTQEADTRQALPVTPLWFLLLGAGWVGVRGKVRDDDTTTMGIQDR</sequence>
<comment type="caution">
    <text evidence="10">The sequence shown here is derived from an EMBL/GenBank/DDBJ whole genome shotgun (WGS) entry which is preliminary data.</text>
</comment>
<evidence type="ECO:0000256" key="8">
    <source>
        <dbReference type="SAM" id="Phobius"/>
    </source>
</evidence>
<keyword evidence="5" id="KW-0029">Amino-acid transport</keyword>
<accession>H5UUF0</accession>
<dbReference type="OrthoDB" id="5297508at2"/>
<dbReference type="EMBL" id="BAFE01000088">
    <property type="protein sequence ID" value="GAB49358.1"/>
    <property type="molecule type" value="Genomic_DNA"/>
</dbReference>
<evidence type="ECO:0000313" key="10">
    <source>
        <dbReference type="EMBL" id="GAB49358.1"/>
    </source>
</evidence>
<evidence type="ECO:0000256" key="6">
    <source>
        <dbReference type="ARBA" id="ARBA00022989"/>
    </source>
</evidence>
<feature type="transmembrane region" description="Helical" evidence="8">
    <location>
        <begin position="98"/>
        <end position="123"/>
    </location>
</feature>
<evidence type="ECO:0000256" key="3">
    <source>
        <dbReference type="ARBA" id="ARBA00022475"/>
    </source>
</evidence>
<proteinExistence type="predicted"/>